<organism evidence="2">
    <name type="scientific">Gongylonema pulchrum</name>
    <dbReference type="NCBI Taxonomy" id="637853"/>
    <lineage>
        <taxon>Eukaryota</taxon>
        <taxon>Metazoa</taxon>
        <taxon>Ecdysozoa</taxon>
        <taxon>Nematoda</taxon>
        <taxon>Chromadorea</taxon>
        <taxon>Rhabditida</taxon>
        <taxon>Spirurina</taxon>
        <taxon>Spiruromorpha</taxon>
        <taxon>Spiruroidea</taxon>
        <taxon>Gongylonematidae</taxon>
        <taxon>Gongylonema</taxon>
    </lineage>
</organism>
<feature type="compositionally biased region" description="Basic residues" evidence="1">
    <location>
        <begin position="42"/>
        <end position="52"/>
    </location>
</feature>
<reference evidence="2" key="1">
    <citation type="submission" date="2016-06" db="UniProtKB">
        <authorList>
            <consortium name="WormBaseParasite"/>
        </authorList>
    </citation>
    <scope>IDENTIFICATION</scope>
</reference>
<feature type="compositionally biased region" description="Basic and acidic residues" evidence="1">
    <location>
        <begin position="1"/>
        <end position="10"/>
    </location>
</feature>
<sequence length="228" mass="25113">LERLRREAQRRGIKLGPGSASEPDIVVEPQPEPKSVTEAKLRAKLQAKKKANFLRAQQQNAEQLGNDNGAPGEQIPPIPENKQQEGAGQMSGDTAAGTTGKKKRKGKKGQQAKQQQQFDAINSSIREKLASIAARKERMHEIRAQLVRPVVDETFRKAEQQLNSITEMRKLLEEVQDKGEQLPEETAQMLERQLEAEESGVGAVASAAAALPDSEIPFAESIQFVTKF</sequence>
<accession>A0A183EB96</accession>
<feature type="compositionally biased region" description="Polar residues" evidence="1">
    <location>
        <begin position="55"/>
        <end position="66"/>
    </location>
</feature>
<feature type="region of interest" description="Disordered" evidence="1">
    <location>
        <begin position="1"/>
        <end position="122"/>
    </location>
</feature>
<evidence type="ECO:0000313" key="2">
    <source>
        <dbReference type="WBParaSite" id="GPUH_0001826201-mRNA-1"/>
    </source>
</evidence>
<dbReference type="WBParaSite" id="GPUH_0001826201-mRNA-1">
    <property type="protein sequence ID" value="GPUH_0001826201-mRNA-1"/>
    <property type="gene ID" value="GPUH_0001826201"/>
</dbReference>
<protein>
    <submittedName>
        <fullName evidence="2">Nbl1_Borealin_N domain-containing protein</fullName>
    </submittedName>
</protein>
<name>A0A183EB96_9BILA</name>
<evidence type="ECO:0000256" key="1">
    <source>
        <dbReference type="SAM" id="MobiDB-lite"/>
    </source>
</evidence>
<proteinExistence type="predicted"/>
<dbReference type="AlphaFoldDB" id="A0A183EB96"/>
<feature type="compositionally biased region" description="Basic residues" evidence="1">
    <location>
        <begin position="100"/>
        <end position="110"/>
    </location>
</feature>